<keyword evidence="6" id="KW-1133">Transmembrane helix</keyword>
<comment type="caution">
    <text evidence="9">The sequence shown here is derived from an EMBL/GenBank/DDBJ whole genome shotgun (WGS) entry which is preliminary data.</text>
</comment>
<sequence length="221" mass="25807">MAKRKKTLFIVGNGPLLFDMSEHVDSCDHVVRFNEPKTSFGMSGTKTDWLFVCNTGKPMRRRLKNPDYPKSPIVQSAELVFLVIHPIAVEKYTLKPNFISRLRGRRAEWTWASLMMYGKAGKTVAVLPPSFYEESCRDLGIDPVESLKHRIFPSTGYLGIRYALEKLPAEEWRVEIAGFSWQGWKKHAWNYERDWIERKAAEREIRLWPSKDDERISKKKD</sequence>
<evidence type="ECO:0000256" key="5">
    <source>
        <dbReference type="ARBA" id="ARBA00022692"/>
    </source>
</evidence>
<name>A0ABV6D366_9HYPH</name>
<keyword evidence="8" id="KW-0325">Glycoprotein</keyword>
<keyword evidence="10" id="KW-1185">Reference proteome</keyword>
<evidence type="ECO:0000256" key="7">
    <source>
        <dbReference type="ARBA" id="ARBA00023136"/>
    </source>
</evidence>
<reference evidence="9 10" key="1">
    <citation type="submission" date="2024-09" db="EMBL/GenBank/DDBJ databases">
        <authorList>
            <person name="Sun Q."/>
            <person name="Mori K."/>
        </authorList>
    </citation>
    <scope>NUCLEOTIDE SEQUENCE [LARGE SCALE GENOMIC DNA]</scope>
    <source>
        <strain evidence="9 10">CCM 8543</strain>
    </source>
</reference>
<dbReference type="RefSeq" id="WP_261520102.1">
    <property type="nucleotide sequence ID" value="NZ_JAODNW010000008.1"/>
</dbReference>
<dbReference type="GO" id="GO:0016757">
    <property type="term" value="F:glycosyltransferase activity"/>
    <property type="evidence" value="ECO:0007669"/>
    <property type="project" value="UniProtKB-KW"/>
</dbReference>
<comment type="subcellular location">
    <subcellularLocation>
        <location evidence="2">Endomembrane system</location>
    </subcellularLocation>
    <subcellularLocation>
        <location evidence="1">Membrane</location>
        <topology evidence="1">Single-pass membrane protein</topology>
    </subcellularLocation>
</comment>
<keyword evidence="4 9" id="KW-0808">Transferase</keyword>
<dbReference type="EMBL" id="JBHLXD010000002">
    <property type="protein sequence ID" value="MFC0207077.1"/>
    <property type="molecule type" value="Genomic_DNA"/>
</dbReference>
<keyword evidence="7" id="KW-0472">Membrane</keyword>
<dbReference type="Gene3D" id="3.90.1480.20">
    <property type="entry name" value="Glycosyl transferase family 29"/>
    <property type="match status" value="1"/>
</dbReference>
<accession>A0ABV6D366</accession>
<dbReference type="Pfam" id="PF00777">
    <property type="entry name" value="Glyco_transf_29"/>
    <property type="match status" value="1"/>
</dbReference>
<evidence type="ECO:0000256" key="3">
    <source>
        <dbReference type="ARBA" id="ARBA00022676"/>
    </source>
</evidence>
<evidence type="ECO:0000313" key="10">
    <source>
        <dbReference type="Proteomes" id="UP001589755"/>
    </source>
</evidence>
<dbReference type="InterPro" id="IPR001675">
    <property type="entry name" value="Glyco_trans_29"/>
</dbReference>
<dbReference type="EC" id="2.4.-.-" evidence="9"/>
<evidence type="ECO:0000256" key="1">
    <source>
        <dbReference type="ARBA" id="ARBA00004167"/>
    </source>
</evidence>
<organism evidence="9 10">
    <name type="scientific">Chelativorans intermedius</name>
    <dbReference type="NCBI Taxonomy" id="515947"/>
    <lineage>
        <taxon>Bacteria</taxon>
        <taxon>Pseudomonadati</taxon>
        <taxon>Pseudomonadota</taxon>
        <taxon>Alphaproteobacteria</taxon>
        <taxon>Hyphomicrobiales</taxon>
        <taxon>Phyllobacteriaceae</taxon>
        <taxon>Chelativorans</taxon>
    </lineage>
</organism>
<gene>
    <name evidence="9" type="ORF">ACFFJ2_01525</name>
</gene>
<dbReference type="Proteomes" id="UP001589755">
    <property type="component" value="Unassembled WGS sequence"/>
</dbReference>
<evidence type="ECO:0000256" key="8">
    <source>
        <dbReference type="ARBA" id="ARBA00023180"/>
    </source>
</evidence>
<proteinExistence type="predicted"/>
<protein>
    <submittedName>
        <fullName evidence="9">Glycosyltransferase family 29 protein</fullName>
        <ecNumber evidence="9">2.4.-.-</ecNumber>
    </submittedName>
</protein>
<keyword evidence="3 9" id="KW-0328">Glycosyltransferase</keyword>
<dbReference type="InterPro" id="IPR038578">
    <property type="entry name" value="GT29-like_sf"/>
</dbReference>
<evidence type="ECO:0000256" key="2">
    <source>
        <dbReference type="ARBA" id="ARBA00004308"/>
    </source>
</evidence>
<keyword evidence="5" id="KW-0812">Transmembrane</keyword>
<evidence type="ECO:0000256" key="6">
    <source>
        <dbReference type="ARBA" id="ARBA00022989"/>
    </source>
</evidence>
<evidence type="ECO:0000313" key="9">
    <source>
        <dbReference type="EMBL" id="MFC0207077.1"/>
    </source>
</evidence>
<evidence type="ECO:0000256" key="4">
    <source>
        <dbReference type="ARBA" id="ARBA00022679"/>
    </source>
</evidence>